<sequence>MKTAMTGRPRTKPADIRRDELMDAAEVLFLKKGFAATSVSEIVEEADVAKGTFYLYFKTKDDVLAGLQTRFVETFCKAVDTAMAHEHADWSERIAAWVEACVHAYLDNVALHDLVFHQHTPANRAMKSDNAVVTRLAALLTRGAEAGAWNLPEPRLTAVMLFDALHGAVDDSLAFGKTDDREKLVAVVADFYRAALRLS</sequence>
<evidence type="ECO:0000313" key="6">
    <source>
        <dbReference type="Proteomes" id="UP000186364"/>
    </source>
</evidence>
<dbReference type="Proteomes" id="UP000186364">
    <property type="component" value="Unassembled WGS sequence"/>
</dbReference>
<dbReference type="InterPro" id="IPR001647">
    <property type="entry name" value="HTH_TetR"/>
</dbReference>
<name>A0A1Q9B203_9HYPH</name>
<dbReference type="SUPFAM" id="SSF46689">
    <property type="entry name" value="Homeodomain-like"/>
    <property type="match status" value="1"/>
</dbReference>
<evidence type="ECO:0000313" key="5">
    <source>
        <dbReference type="EMBL" id="OLP62028.1"/>
    </source>
</evidence>
<keyword evidence="2 3" id="KW-0238">DNA-binding</keyword>
<dbReference type="AlphaFoldDB" id="A0A1Q9B203"/>
<comment type="caution">
    <text evidence="5">The sequence shown here is derived from an EMBL/GenBank/DDBJ whole genome shotgun (WGS) entry which is preliminary data.</text>
</comment>
<dbReference type="OrthoDB" id="9811084at2"/>
<dbReference type="SUPFAM" id="SSF48498">
    <property type="entry name" value="Tetracyclin repressor-like, C-terminal domain"/>
    <property type="match status" value="1"/>
</dbReference>
<dbReference type="GO" id="GO:0003700">
    <property type="term" value="F:DNA-binding transcription factor activity"/>
    <property type="evidence" value="ECO:0007669"/>
    <property type="project" value="TreeGrafter"/>
</dbReference>
<dbReference type="EMBL" id="MKIP01000029">
    <property type="protein sequence ID" value="OLP62028.1"/>
    <property type="molecule type" value="Genomic_DNA"/>
</dbReference>
<dbReference type="PROSITE" id="PS50977">
    <property type="entry name" value="HTH_TETR_2"/>
    <property type="match status" value="1"/>
</dbReference>
<gene>
    <name evidence="5" type="ORF">BJF93_07875</name>
</gene>
<dbReference type="InterPro" id="IPR050109">
    <property type="entry name" value="HTH-type_TetR-like_transc_reg"/>
</dbReference>
<dbReference type="Gene3D" id="1.10.10.60">
    <property type="entry name" value="Homeodomain-like"/>
    <property type="match status" value="1"/>
</dbReference>
<evidence type="ECO:0000256" key="2">
    <source>
        <dbReference type="ARBA" id="ARBA00023125"/>
    </source>
</evidence>
<dbReference type="PROSITE" id="PS01081">
    <property type="entry name" value="HTH_TETR_1"/>
    <property type="match status" value="1"/>
</dbReference>
<accession>A0A1Q9B203</accession>
<dbReference type="InterPro" id="IPR041669">
    <property type="entry name" value="TetR_C_15"/>
</dbReference>
<dbReference type="PRINTS" id="PR00455">
    <property type="entry name" value="HTHTETR"/>
</dbReference>
<reference evidence="5 6" key="1">
    <citation type="submission" date="2016-09" db="EMBL/GenBank/DDBJ databases">
        <title>Rhizobium sp. nov., a novel species isolated from the rice rhizosphere.</title>
        <authorList>
            <person name="Zhao J."/>
            <person name="Zhang X."/>
        </authorList>
    </citation>
    <scope>NUCLEOTIDE SEQUENCE [LARGE SCALE GENOMIC DNA]</scope>
    <source>
        <strain evidence="5 6">1.7048</strain>
    </source>
</reference>
<evidence type="ECO:0000256" key="1">
    <source>
        <dbReference type="ARBA" id="ARBA00023054"/>
    </source>
</evidence>
<protein>
    <submittedName>
        <fullName evidence="5">Transcriptional regulator</fullName>
    </submittedName>
</protein>
<evidence type="ECO:0000259" key="4">
    <source>
        <dbReference type="PROSITE" id="PS50977"/>
    </source>
</evidence>
<keyword evidence="1" id="KW-0175">Coiled coil</keyword>
<evidence type="ECO:0000256" key="3">
    <source>
        <dbReference type="PROSITE-ProRule" id="PRU00335"/>
    </source>
</evidence>
<proteinExistence type="predicted"/>
<dbReference type="Pfam" id="PF17918">
    <property type="entry name" value="TetR_C_15"/>
    <property type="match status" value="1"/>
</dbReference>
<feature type="DNA-binding region" description="H-T-H motif" evidence="3">
    <location>
        <begin position="38"/>
        <end position="57"/>
    </location>
</feature>
<dbReference type="Gene3D" id="1.10.357.10">
    <property type="entry name" value="Tetracycline Repressor, domain 2"/>
    <property type="match status" value="1"/>
</dbReference>
<dbReference type="InterPro" id="IPR009057">
    <property type="entry name" value="Homeodomain-like_sf"/>
</dbReference>
<feature type="domain" description="HTH tetR-type" evidence="4">
    <location>
        <begin position="15"/>
        <end position="75"/>
    </location>
</feature>
<dbReference type="Pfam" id="PF00440">
    <property type="entry name" value="TetR_N"/>
    <property type="match status" value="1"/>
</dbReference>
<dbReference type="PANTHER" id="PTHR30055:SF183">
    <property type="entry name" value="NUCLEOID OCCLUSION FACTOR SLMA"/>
    <property type="match status" value="1"/>
</dbReference>
<dbReference type="InterPro" id="IPR036271">
    <property type="entry name" value="Tet_transcr_reg_TetR-rel_C_sf"/>
</dbReference>
<dbReference type="RefSeq" id="WP_075626045.1">
    <property type="nucleotide sequence ID" value="NZ_FOAM01000005.1"/>
</dbReference>
<organism evidence="5 6">
    <name type="scientific">Xaviernesmea oryzae</name>
    <dbReference type="NCBI Taxonomy" id="464029"/>
    <lineage>
        <taxon>Bacteria</taxon>
        <taxon>Pseudomonadati</taxon>
        <taxon>Pseudomonadota</taxon>
        <taxon>Alphaproteobacteria</taxon>
        <taxon>Hyphomicrobiales</taxon>
        <taxon>Rhizobiaceae</taxon>
        <taxon>Rhizobium/Agrobacterium group</taxon>
        <taxon>Xaviernesmea</taxon>
    </lineage>
</organism>
<dbReference type="GO" id="GO:0000976">
    <property type="term" value="F:transcription cis-regulatory region binding"/>
    <property type="evidence" value="ECO:0007669"/>
    <property type="project" value="TreeGrafter"/>
</dbReference>
<dbReference type="InterPro" id="IPR023772">
    <property type="entry name" value="DNA-bd_HTH_TetR-type_CS"/>
</dbReference>
<dbReference type="PANTHER" id="PTHR30055">
    <property type="entry name" value="HTH-TYPE TRANSCRIPTIONAL REGULATOR RUTR"/>
    <property type="match status" value="1"/>
</dbReference>
<keyword evidence="6" id="KW-1185">Reference proteome</keyword>